<dbReference type="InterPro" id="IPR028098">
    <property type="entry name" value="Glyco_trans_4-like_N"/>
</dbReference>
<accession>A0AAJ7S1S6</accession>
<evidence type="ECO:0000313" key="14">
    <source>
        <dbReference type="RefSeq" id="XP_026669870.1"/>
    </source>
</evidence>
<evidence type="ECO:0000256" key="9">
    <source>
        <dbReference type="ARBA" id="ARBA00045104"/>
    </source>
</evidence>
<comment type="catalytic activity">
    <reaction evidence="8 10">
        <text>a beta-D-Man-(1-&gt;4)-beta-D-GlcNAc-(1-&gt;4)-alpha-D-GlcNAc-diphospho-di-trans,poly-cis-dolichol + GDP-alpha-D-mannose = an alpha-D-Man-(1-&gt;3)-beta-D-Man-(1-&gt;4)-beta-D-GlcNAc-(1-&gt;4)-alpha-D-GlcNAc-diphospho-di-trans,poly-cis-dolichol + GDP + H(+)</text>
        <dbReference type="Rhea" id="RHEA:29515"/>
        <dbReference type="Rhea" id="RHEA-COMP:19511"/>
        <dbReference type="Rhea" id="RHEA-COMP:19513"/>
        <dbReference type="ChEBI" id="CHEBI:15378"/>
        <dbReference type="ChEBI" id="CHEBI:57527"/>
        <dbReference type="ChEBI" id="CHEBI:58189"/>
        <dbReference type="ChEBI" id="CHEBI:58472"/>
        <dbReference type="ChEBI" id="CHEBI:132510"/>
        <dbReference type="EC" id="2.4.1.132"/>
    </reaction>
    <physiologicalReaction direction="left-to-right" evidence="8 10">
        <dbReference type="Rhea" id="RHEA:29516"/>
    </physiologicalReaction>
</comment>
<evidence type="ECO:0000256" key="5">
    <source>
        <dbReference type="ARBA" id="ARBA00022824"/>
    </source>
</evidence>
<dbReference type="CTD" id="85365"/>
<evidence type="ECO:0000256" key="3">
    <source>
        <dbReference type="ARBA" id="ARBA00022679"/>
    </source>
</evidence>
<comment type="function">
    <text evidence="10">Mannosylates Man(2)GlcNAc(2)-dolichol diphosphate and Man(1)GlcNAc(2)-dolichol diphosphate to form Man(3)GlcNAc(2)-dolichol diphosphate.</text>
</comment>
<comment type="subcellular location">
    <subcellularLocation>
        <location evidence="10">Endoplasmic reticulum membrane</location>
        <topology evidence="10">Single-pass membrane protein</topology>
    </subcellularLocation>
</comment>
<keyword evidence="13" id="KW-1185">Reference proteome</keyword>
<protein>
    <recommendedName>
        <fullName evidence="10">Alpha-1,3/1,6-mannosyltransferase ALG2</fullName>
        <ecNumber evidence="10">2.4.1.132</ecNumber>
        <ecNumber evidence="10">2.4.1.257</ecNumber>
    </recommendedName>
    <alternativeName>
        <fullName evidence="10">GDP-Man:Man(1)GlcNAc(2)-PP-Dol alpha-1,3-mannosyltransferase</fullName>
    </alternativeName>
</protein>
<gene>
    <name evidence="14" type="primary">LOC108626003</name>
</gene>
<dbReference type="Gene3D" id="3.40.50.2000">
    <property type="entry name" value="Glycogen Phosphorylase B"/>
    <property type="match status" value="2"/>
</dbReference>
<keyword evidence="4 10" id="KW-0812">Transmembrane</keyword>
<evidence type="ECO:0000256" key="1">
    <source>
        <dbReference type="ARBA" id="ARBA00004922"/>
    </source>
</evidence>
<comment type="similarity">
    <text evidence="10">Belongs to the glycosyltransferase group 1 family.</text>
</comment>
<evidence type="ECO:0000256" key="4">
    <source>
        <dbReference type="ARBA" id="ARBA00022692"/>
    </source>
</evidence>
<evidence type="ECO:0000256" key="6">
    <source>
        <dbReference type="ARBA" id="ARBA00022989"/>
    </source>
</evidence>
<dbReference type="GeneID" id="108626003"/>
<dbReference type="EC" id="2.4.1.257" evidence="10"/>
<evidence type="ECO:0000256" key="8">
    <source>
        <dbReference type="ARBA" id="ARBA00045103"/>
    </source>
</evidence>
<keyword evidence="2 10" id="KW-0328">Glycosyltransferase</keyword>
<dbReference type="GO" id="GO:0005789">
    <property type="term" value="C:endoplasmic reticulum membrane"/>
    <property type="evidence" value="ECO:0007669"/>
    <property type="project" value="UniProtKB-SubCell"/>
</dbReference>
<dbReference type="RefSeq" id="XP_026669870.1">
    <property type="nucleotide sequence ID" value="XM_026814069.1"/>
</dbReference>
<dbReference type="Proteomes" id="UP000694925">
    <property type="component" value="Unplaced"/>
</dbReference>
<keyword evidence="5" id="KW-0256">Endoplasmic reticulum</keyword>
<dbReference type="GO" id="GO:0004378">
    <property type="term" value="F:GDP-Man:Man(1)GlcNAc(2)-PP-Dol alpha-1,3-mannosyltransferase activity"/>
    <property type="evidence" value="ECO:0007669"/>
    <property type="project" value="UniProtKB-UniRule"/>
</dbReference>
<feature type="transmembrane region" description="Helical" evidence="10">
    <location>
        <begin position="92"/>
        <end position="110"/>
    </location>
</feature>
<feature type="domain" description="Glycosyl transferase family 1" evidence="11">
    <location>
        <begin position="230"/>
        <end position="399"/>
    </location>
</feature>
<evidence type="ECO:0000256" key="7">
    <source>
        <dbReference type="ARBA" id="ARBA00023136"/>
    </source>
</evidence>
<dbReference type="AlphaFoldDB" id="A0AAJ7S1S6"/>
<dbReference type="FunFam" id="3.40.50.2000:FF:000210">
    <property type="entry name" value="Alpha-1,3/1,6-mannosyltransferase ALG2"/>
    <property type="match status" value="1"/>
</dbReference>
<evidence type="ECO:0000256" key="2">
    <source>
        <dbReference type="ARBA" id="ARBA00022676"/>
    </source>
</evidence>
<dbReference type="Pfam" id="PF13439">
    <property type="entry name" value="Glyco_transf_4"/>
    <property type="match status" value="1"/>
</dbReference>
<dbReference type="PANTHER" id="PTHR45918">
    <property type="entry name" value="ALPHA-1,3/1,6-MANNOSYLTRANSFERASE ALG2"/>
    <property type="match status" value="1"/>
</dbReference>
<reference evidence="14" key="1">
    <citation type="submission" date="2025-08" db="UniProtKB">
        <authorList>
            <consortium name="RefSeq"/>
        </authorList>
    </citation>
    <scope>IDENTIFICATION</scope>
    <source>
        <tissue evidence="14">Whole body</tissue>
    </source>
</reference>
<evidence type="ECO:0000259" key="12">
    <source>
        <dbReference type="Pfam" id="PF13439"/>
    </source>
</evidence>
<dbReference type="SUPFAM" id="SSF53756">
    <property type="entry name" value="UDP-Glycosyltransferase/glycogen phosphorylase"/>
    <property type="match status" value="1"/>
</dbReference>
<dbReference type="InterPro" id="IPR027054">
    <property type="entry name" value="ALG2"/>
</dbReference>
<evidence type="ECO:0000259" key="11">
    <source>
        <dbReference type="Pfam" id="PF00534"/>
    </source>
</evidence>
<evidence type="ECO:0000256" key="10">
    <source>
        <dbReference type="RuleBase" id="RU367136"/>
    </source>
</evidence>
<keyword evidence="7 10" id="KW-0472">Membrane</keyword>
<proteinExistence type="inferred from homology"/>
<sequence length="427" mass="48669">MTPCAKNRLRCYFDAEQPVKMTRVTFLHPDLGIGGAERLVVDAALALKENGYEVNFVTTHHDPEHCFAETKDGTIPVTVVGDWLPRQILGRFFAVFAYVRMIYAAAYIVLCQQRPDIVFCDLVSVCIPILRLRIPYVIFYCHHPDQLLSRPEGITKRLYRVPIDYFEEVTTGMAHKVLVNSMYTLSVFKETFKRLSIEPEILYPSINTNFFDKTRVMSLERVLDRKLPPGSVALLSINRYERKKNLGLAIEALAELKKYLPEEEYKKVYLIMAGGYDKRVEENVEYYLELIGLADELHVTDNVIFLRSPSDIDKVSILHHCKIVLYTPQNEHFGIVPLEAMYMCKPVIAHNSGGPTESIISEVTGFLVDSTGDAFAEKIAYLIKNPNVMQEFGNAGKNRFMKIFSFAAFSAQLNVTIEDLISDKKLK</sequence>
<comment type="catalytic activity">
    <reaction evidence="9 10">
        <text>an alpha-D-Man-(1-&gt;3)-beta-D-Man-(1-&gt;4)-beta-D-GlcNAc-(1-&gt;4)-alpha-D-GlcNAc-diphospho-di-trans,poly-cis-dolichol + GDP-alpha-D-mannose = an alpha-D-Man-(1-&gt;3)-[alpha-D-Man-(1-&gt;6)]-beta-D-Man-(1-&gt;4)-beta-D-GlcNAc-(1-&gt;4)-alpha-D-GlcNAc-diphospho-di-trans,poly-cis-dolichol + GDP + H(+)</text>
        <dbReference type="Rhea" id="RHEA:29519"/>
        <dbReference type="Rhea" id="RHEA-COMP:19513"/>
        <dbReference type="Rhea" id="RHEA-COMP:19515"/>
        <dbReference type="ChEBI" id="CHEBI:15378"/>
        <dbReference type="ChEBI" id="CHEBI:57527"/>
        <dbReference type="ChEBI" id="CHEBI:58189"/>
        <dbReference type="ChEBI" id="CHEBI:132510"/>
        <dbReference type="ChEBI" id="CHEBI:132511"/>
        <dbReference type="EC" id="2.4.1.257"/>
    </reaction>
    <physiologicalReaction direction="left-to-right" evidence="9 10">
        <dbReference type="Rhea" id="RHEA:29520"/>
    </physiologicalReaction>
</comment>
<dbReference type="Pfam" id="PF00534">
    <property type="entry name" value="Glycos_transf_1"/>
    <property type="match status" value="1"/>
</dbReference>
<dbReference type="InterPro" id="IPR001296">
    <property type="entry name" value="Glyco_trans_1"/>
</dbReference>
<dbReference type="CDD" id="cd03805">
    <property type="entry name" value="GT4_ALG2-like"/>
    <property type="match status" value="1"/>
</dbReference>
<dbReference type="PANTHER" id="PTHR45918:SF1">
    <property type="entry name" value="ALPHA-1,3_1,6-MANNOSYLTRANSFERASE ALG2"/>
    <property type="match status" value="1"/>
</dbReference>
<name>A0AAJ7S1S6_9HYME</name>
<keyword evidence="3 10" id="KW-0808">Transferase</keyword>
<evidence type="ECO:0000313" key="13">
    <source>
        <dbReference type="Proteomes" id="UP000694925"/>
    </source>
</evidence>
<dbReference type="GO" id="GO:0102704">
    <property type="term" value="F:GDP-Man:Man(2)GlcNAc(2)-PP-Dol alpha-1,6-mannosyltransferase activity"/>
    <property type="evidence" value="ECO:0007669"/>
    <property type="project" value="UniProtKB-UniRule"/>
</dbReference>
<keyword evidence="6 10" id="KW-1133">Transmembrane helix</keyword>
<dbReference type="EC" id="2.4.1.132" evidence="10"/>
<feature type="domain" description="Glycosyltransferase subfamily 4-like N-terminal" evidence="12">
    <location>
        <begin position="33"/>
        <end position="208"/>
    </location>
</feature>
<comment type="pathway">
    <text evidence="1 10">Protein modification; protein glycosylation.</text>
</comment>
<organism evidence="13 14">
    <name type="scientific">Ceratina calcarata</name>
    <dbReference type="NCBI Taxonomy" id="156304"/>
    <lineage>
        <taxon>Eukaryota</taxon>
        <taxon>Metazoa</taxon>
        <taxon>Ecdysozoa</taxon>
        <taxon>Arthropoda</taxon>
        <taxon>Hexapoda</taxon>
        <taxon>Insecta</taxon>
        <taxon>Pterygota</taxon>
        <taxon>Neoptera</taxon>
        <taxon>Endopterygota</taxon>
        <taxon>Hymenoptera</taxon>
        <taxon>Apocrita</taxon>
        <taxon>Aculeata</taxon>
        <taxon>Apoidea</taxon>
        <taxon>Anthophila</taxon>
        <taxon>Apidae</taxon>
        <taxon>Ceratina</taxon>
        <taxon>Zadontomerus</taxon>
    </lineage>
</organism>